<dbReference type="EMBL" id="SMAD01000015">
    <property type="protein sequence ID" value="TCS85089.1"/>
    <property type="molecule type" value="Genomic_DNA"/>
</dbReference>
<dbReference type="InterPro" id="IPR008969">
    <property type="entry name" value="CarboxyPept-like_regulatory"/>
</dbReference>
<keyword evidence="1" id="KW-0732">Signal</keyword>
<dbReference type="InterPro" id="IPR037066">
    <property type="entry name" value="Plug_dom_sf"/>
</dbReference>
<organism evidence="4 5">
    <name type="scientific">Anseongella ginsenosidimutans</name>
    <dbReference type="NCBI Taxonomy" id="496056"/>
    <lineage>
        <taxon>Bacteria</taxon>
        <taxon>Pseudomonadati</taxon>
        <taxon>Bacteroidota</taxon>
        <taxon>Sphingobacteriia</taxon>
        <taxon>Sphingobacteriales</taxon>
        <taxon>Sphingobacteriaceae</taxon>
        <taxon>Anseongella</taxon>
    </lineage>
</organism>
<dbReference type="FunFam" id="2.170.130.10:FF:000003">
    <property type="entry name" value="SusC/RagA family TonB-linked outer membrane protein"/>
    <property type="match status" value="1"/>
</dbReference>
<dbReference type="InterPro" id="IPR023996">
    <property type="entry name" value="TonB-dep_OMP_SusC/RagA"/>
</dbReference>
<dbReference type="SUPFAM" id="SSF56935">
    <property type="entry name" value="Porins"/>
    <property type="match status" value="1"/>
</dbReference>
<dbReference type="Pfam" id="PF07715">
    <property type="entry name" value="Plug"/>
    <property type="match status" value="1"/>
</dbReference>
<evidence type="ECO:0000256" key="1">
    <source>
        <dbReference type="ARBA" id="ARBA00022729"/>
    </source>
</evidence>
<comment type="similarity">
    <text evidence="2">Belongs to the TonB-dependent receptor family.</text>
</comment>
<keyword evidence="2" id="KW-0812">Transmembrane</keyword>
<name>A0A4R3KLR7_9SPHI</name>
<dbReference type="Gene3D" id="2.170.130.10">
    <property type="entry name" value="TonB-dependent receptor, plug domain"/>
    <property type="match status" value="1"/>
</dbReference>
<dbReference type="Gene3D" id="2.60.40.1120">
    <property type="entry name" value="Carboxypeptidase-like, regulatory domain"/>
    <property type="match status" value="1"/>
</dbReference>
<dbReference type="InterPro" id="IPR023997">
    <property type="entry name" value="TonB-dep_OMP_SusC/RagA_CS"/>
</dbReference>
<protein>
    <submittedName>
        <fullName evidence="4">TonB-linked SusC/RagA family outer membrane protein</fullName>
    </submittedName>
</protein>
<dbReference type="PROSITE" id="PS52016">
    <property type="entry name" value="TONB_DEPENDENT_REC_3"/>
    <property type="match status" value="1"/>
</dbReference>
<dbReference type="PANTHER" id="PTHR30069">
    <property type="entry name" value="TONB-DEPENDENT OUTER MEMBRANE RECEPTOR"/>
    <property type="match status" value="1"/>
</dbReference>
<dbReference type="NCBIfam" id="TIGR04056">
    <property type="entry name" value="OMP_RagA_SusC"/>
    <property type="match status" value="1"/>
</dbReference>
<sequence length="1063" mass="119716">MEKQRCLTLAAFMVFMQVSTGGYGREITLNWENTLIRESKAASHPGERFQETDVSGNVTNVLGEPLPGVNVLVKGTETGVSTDQEGRFLLEDIPEDAILVFSFLGYKTREIAVAGQKEIKLTLEEDLQSLEEVVVVGYGTQKKATLTGSVASINNEEITTTKNENVQNMLTGKIPGVRVVQRTAEPGSFNNAFDIRGMGTPLIVIDGVPRTMADFQRLNADDIDNISVLKDASAAIYGVRSANGVVLITTKQGGNRKSTLSYDGDFVWQFPSGLPETVDIFQYMTLRNEQAMHNINGGSPVFSDEEFEAYRSGEKQSTDWYPLVFANFAPQTTHNLSASGGNEDIQYYVGAGYMNQGSFFQSDDLNYTRYNLRSNITAKIAKRFTLEGGINLITETQNRPYQDSWWIIRGFWRQGPQIPAYANNDPSRLYHGLIEGDNPLSFMDKDVVGYRKFTNSWIQPTLGLRYDIPGVEGLYVRSLFSYDYSMDNRSYFQQEYEQYRYDETTDTYTTFTRQSPNRIAREAYFRSQLLSQTSLNYSGTFDQHEISGLLVWEAQKRKGDNLIAQRDLGLPLPYLFAGVPLGQVARMNTGENDLYEDANMGLAGRINYSWAGKYLAEFLFRYDGSSKFANTYQWGFFPGASVGWRISEESFIKDAAGLAFIDQLKVRASYGLTGDDGASTYQWIAGYNYPSSSSSRNFTGGYVFDGNFIASANSTGISNPNITWYTAETFDVGLDFEGWEGLFGLTVDYFNRKREGLLAQRSGGIPTVVGAALPEENLNSDMTYGYDLEIRHRNTLGDFYYDLTGIVSYTRIRAMYVERGTYGSSWSNWKDNQDNRNQNLWWGYEGDGRYESWEEIWSSPVYIGRGTLPGDYRYEDWNGDGEINGLDSHPFQLSSTPWLNFSLIGNIAFKGFDLNFLFQGSALSNVQYLEQLHQPLWGNSESAAMVQFMDRWHPADPKADPYDPATEWVPGYYAYTGTLSDINSSFNAVNGAYLRLKSIELGYSLPAETVKRLGMSSARIYVNGYNLFTFTEVKYIDPEHPNDLWGYLYPLNKTVSAGINVTF</sequence>
<keyword evidence="2" id="KW-0998">Cell outer membrane</keyword>
<keyword evidence="5" id="KW-1185">Reference proteome</keyword>
<evidence type="ECO:0000256" key="2">
    <source>
        <dbReference type="PROSITE-ProRule" id="PRU01360"/>
    </source>
</evidence>
<dbReference type="GO" id="GO:0044718">
    <property type="term" value="P:siderophore transmembrane transport"/>
    <property type="evidence" value="ECO:0007669"/>
    <property type="project" value="TreeGrafter"/>
</dbReference>
<reference evidence="4 5" key="1">
    <citation type="submission" date="2019-03" db="EMBL/GenBank/DDBJ databases">
        <title>Genomic Encyclopedia of Type Strains, Phase IV (KMG-IV): sequencing the most valuable type-strain genomes for metagenomic binning, comparative biology and taxonomic classification.</title>
        <authorList>
            <person name="Goeker M."/>
        </authorList>
    </citation>
    <scope>NUCLEOTIDE SEQUENCE [LARGE SCALE GENOMIC DNA]</scope>
    <source>
        <strain evidence="4 5">DSM 21100</strain>
    </source>
</reference>
<dbReference type="InterPro" id="IPR012910">
    <property type="entry name" value="Plug_dom"/>
</dbReference>
<dbReference type="InterPro" id="IPR039426">
    <property type="entry name" value="TonB-dep_rcpt-like"/>
</dbReference>
<evidence type="ECO:0000313" key="4">
    <source>
        <dbReference type="EMBL" id="TCS85089.1"/>
    </source>
</evidence>
<proteinExistence type="inferred from homology"/>
<comment type="caution">
    <text evidence="4">The sequence shown here is derived from an EMBL/GenBank/DDBJ whole genome shotgun (WGS) entry which is preliminary data.</text>
</comment>
<dbReference type="SUPFAM" id="SSF49464">
    <property type="entry name" value="Carboxypeptidase regulatory domain-like"/>
    <property type="match status" value="1"/>
</dbReference>
<dbReference type="Proteomes" id="UP000295807">
    <property type="component" value="Unassembled WGS sequence"/>
</dbReference>
<dbReference type="AlphaFoldDB" id="A0A4R3KLR7"/>
<comment type="subcellular location">
    <subcellularLocation>
        <location evidence="2">Cell outer membrane</location>
        <topology evidence="2">Multi-pass membrane protein</topology>
    </subcellularLocation>
</comment>
<evidence type="ECO:0000259" key="3">
    <source>
        <dbReference type="Pfam" id="PF07715"/>
    </source>
</evidence>
<gene>
    <name evidence="4" type="ORF">EDD80_11572</name>
</gene>
<accession>A0A4R3KLR7</accession>
<keyword evidence="2" id="KW-1134">Transmembrane beta strand</keyword>
<keyword evidence="2" id="KW-0472">Membrane</keyword>
<dbReference type="GO" id="GO:0015344">
    <property type="term" value="F:siderophore uptake transmembrane transporter activity"/>
    <property type="evidence" value="ECO:0007669"/>
    <property type="project" value="TreeGrafter"/>
</dbReference>
<dbReference type="PANTHER" id="PTHR30069:SF29">
    <property type="entry name" value="HEMOGLOBIN AND HEMOGLOBIN-HAPTOGLOBIN-BINDING PROTEIN 1-RELATED"/>
    <property type="match status" value="1"/>
</dbReference>
<keyword evidence="2" id="KW-0813">Transport</keyword>
<dbReference type="NCBIfam" id="TIGR04057">
    <property type="entry name" value="SusC_RagA_signa"/>
    <property type="match status" value="1"/>
</dbReference>
<evidence type="ECO:0000313" key="5">
    <source>
        <dbReference type="Proteomes" id="UP000295807"/>
    </source>
</evidence>
<dbReference type="Pfam" id="PF13715">
    <property type="entry name" value="CarbopepD_reg_2"/>
    <property type="match status" value="1"/>
</dbReference>
<dbReference type="GO" id="GO:0009279">
    <property type="term" value="C:cell outer membrane"/>
    <property type="evidence" value="ECO:0007669"/>
    <property type="project" value="UniProtKB-SubCell"/>
</dbReference>
<feature type="domain" description="TonB-dependent receptor plug" evidence="3">
    <location>
        <begin position="143"/>
        <end position="245"/>
    </location>
</feature>
<dbReference type="RefSeq" id="WP_207910349.1">
    <property type="nucleotide sequence ID" value="NZ_CP042432.1"/>
</dbReference>